<dbReference type="InterPro" id="IPR026444">
    <property type="entry name" value="Secre_tail"/>
</dbReference>
<feature type="domain" description="DUF5689" evidence="3">
    <location>
        <begin position="627"/>
        <end position="722"/>
    </location>
</feature>
<dbReference type="OrthoDB" id="1522095at2"/>
<sequence>MTKHLQLALFVLLTAALLFTDVMAQNGPQEVIIRELNEYPTPLTSFEDLDSHPLTGVPVVFEAVVVSYPKSSGFASATEANLPGRIHVFVEDINGLDMGRDGMAMHIVEGGDQRETLENLVRGDVVRVEGTLTFFQGIVVQFDPSLVTPLGNVFIDPEYEGLDALLQPRTIPLSDLNSPAGNGQFTWNVNNYSRFISQYVRIEGAEIISRFEAETGRPRFIGSADGVVAQTTDISLRFRNDRDNYAFDPETGEGRGYNYRRPAVDGPYVPPPAGAVVDWSGFVVVNTFDPDNIDVSPTARTLRINPFEDGFVWINDGDNPDDRVAPPGWPNDLVVLGFAPIVENLTFPQPALAGQAVDISVDVILPEDDYTLNSVTLTYTARPYTADTADEITVEMTPAGNTFSAGIGSFDAFDVVDFSIRVVTTTPEGIETASTVSDTIFIESATQAFPPVFSPAAGEYINFVEVSLSSPDEEAAIYFTMDGSDPTTDSPLYTAPILVEQTTTIKAIAAVSGVENSPVNERTYEVEVAIEEFATLAGLRGGDRDGTLYEYTGEAVVTYWRTARNQKYIQDETGAILIDDAPGRITEFYAIGDLMSNVRGDLSVFQGTVQFRPATDPGGPVGNIDFVPPTFSLADITVTENESMLVRIPNVSFVGAEGAFEGGTNYQITDPSLGEDQTVILRTNFPESDYIGLDIPEGEFTLTAIVGNFNGTLQMVPRFITDFDLGATSTEPGERPNEFSLDQNYPNPFNPTTNIRYNLAEATNVTLSVYDILGRRVAMLVNEHQAAGQYIINFDASRLASGTYIYRIDAGNFVSTRKMMLVK</sequence>
<gene>
    <name evidence="5" type="ORF">CYPRO_2885</name>
</gene>
<dbReference type="Pfam" id="PF13290">
    <property type="entry name" value="CHB_HEX_C_1"/>
    <property type="match status" value="1"/>
</dbReference>
<evidence type="ECO:0000313" key="6">
    <source>
        <dbReference type="Proteomes" id="UP000254808"/>
    </source>
</evidence>
<keyword evidence="1" id="KW-0732">Signal</keyword>
<keyword evidence="6" id="KW-1185">Reference proteome</keyword>
<evidence type="ECO:0000313" key="5">
    <source>
        <dbReference type="EMBL" id="AXJ02123.1"/>
    </source>
</evidence>
<dbReference type="Gene3D" id="2.60.40.4070">
    <property type="match status" value="1"/>
</dbReference>
<feature type="chain" id="PRO_5016947933" evidence="1">
    <location>
        <begin position="25"/>
        <end position="823"/>
    </location>
</feature>
<dbReference type="KEGG" id="cprv:CYPRO_2885"/>
<dbReference type="RefSeq" id="WP_114985251.1">
    <property type="nucleotide sequence ID" value="NZ_CP027806.1"/>
</dbReference>
<dbReference type="InterPro" id="IPR043744">
    <property type="entry name" value="DUF5689"/>
</dbReference>
<dbReference type="Pfam" id="PF18962">
    <property type="entry name" value="Por_Secre_tail"/>
    <property type="match status" value="1"/>
</dbReference>
<dbReference type="Proteomes" id="UP000254808">
    <property type="component" value="Chromosome"/>
</dbReference>
<accession>A0A345UNS1</accession>
<evidence type="ECO:0000259" key="3">
    <source>
        <dbReference type="Pfam" id="PF18942"/>
    </source>
</evidence>
<feature type="domain" description="Secretion system C-terminal sorting" evidence="4">
    <location>
        <begin position="745"/>
        <end position="820"/>
    </location>
</feature>
<protein>
    <submittedName>
        <fullName evidence="5">Por secretion system C-terminal sorting domain-containing protein</fullName>
    </submittedName>
</protein>
<feature type="signal peptide" evidence="1">
    <location>
        <begin position="1"/>
        <end position="24"/>
    </location>
</feature>
<dbReference type="AlphaFoldDB" id="A0A345UNS1"/>
<reference evidence="5 6" key="1">
    <citation type="submission" date="2018-03" db="EMBL/GenBank/DDBJ databases">
        <title>Phenotypic and genomic properties of Cyclonatronum proteinivorum gen. nov., sp. nov., a haloalkaliphilic bacteroidete from soda lakes possessing Na+-translocating rhodopsin.</title>
        <authorList>
            <person name="Toshchakov S.V."/>
            <person name="Korzhenkov A."/>
            <person name="Samarov N.I."/>
            <person name="Kublanov I.V."/>
            <person name="Muntyan M.S."/>
            <person name="Sorokin D.Y."/>
        </authorList>
    </citation>
    <scope>NUCLEOTIDE SEQUENCE [LARGE SCALE GENOMIC DNA]</scope>
    <source>
        <strain evidence="5 6">Omega</strain>
    </source>
</reference>
<proteinExistence type="predicted"/>
<name>A0A345UNS1_9BACT</name>
<dbReference type="InterPro" id="IPR059177">
    <property type="entry name" value="GH29D-like_dom"/>
</dbReference>
<dbReference type="NCBIfam" id="TIGR04183">
    <property type="entry name" value="Por_Secre_tail"/>
    <property type="match status" value="1"/>
</dbReference>
<evidence type="ECO:0000259" key="4">
    <source>
        <dbReference type="Pfam" id="PF18962"/>
    </source>
</evidence>
<evidence type="ECO:0000256" key="1">
    <source>
        <dbReference type="SAM" id="SignalP"/>
    </source>
</evidence>
<evidence type="ECO:0000259" key="2">
    <source>
        <dbReference type="Pfam" id="PF13290"/>
    </source>
</evidence>
<organism evidence="5 6">
    <name type="scientific">Cyclonatronum proteinivorum</name>
    <dbReference type="NCBI Taxonomy" id="1457365"/>
    <lineage>
        <taxon>Bacteria</taxon>
        <taxon>Pseudomonadati</taxon>
        <taxon>Balneolota</taxon>
        <taxon>Balneolia</taxon>
        <taxon>Balneolales</taxon>
        <taxon>Cyclonatronaceae</taxon>
        <taxon>Cyclonatronum</taxon>
    </lineage>
</organism>
<feature type="domain" description="GH29D-like beta-sandwich" evidence="2">
    <location>
        <begin position="455"/>
        <end position="519"/>
    </location>
</feature>
<dbReference type="EMBL" id="CP027806">
    <property type="protein sequence ID" value="AXJ02123.1"/>
    <property type="molecule type" value="Genomic_DNA"/>
</dbReference>
<dbReference type="Pfam" id="PF18942">
    <property type="entry name" value="DUF5689"/>
    <property type="match status" value="1"/>
</dbReference>